<keyword evidence="7" id="KW-0353">Hemolymph clotting</keyword>
<keyword evidence="10" id="KW-1015">Disulfide bond</keyword>
<dbReference type="VEuPathDB" id="VectorBase:HLOH_051278"/>
<gene>
    <name evidence="16" type="primary">HlSP3</name>
</gene>
<accession>B7X9Z8</accession>
<feature type="signal peptide" evidence="14">
    <location>
        <begin position="1"/>
        <end position="21"/>
    </location>
</feature>
<dbReference type="SUPFAM" id="SSF50494">
    <property type="entry name" value="Trypsin-like serine proteases"/>
    <property type="match status" value="1"/>
</dbReference>
<dbReference type="PANTHER" id="PTHR24252:SF7">
    <property type="entry name" value="HYALIN"/>
    <property type="match status" value="1"/>
</dbReference>
<dbReference type="PRINTS" id="PR00722">
    <property type="entry name" value="CHYMOTRYPSIN"/>
</dbReference>
<keyword evidence="9" id="KW-0130">Cell adhesion</keyword>
<keyword evidence="5" id="KW-0430">Lectin</keyword>
<sequence>MRLVAIVAAVALTCLFEAAEARSTPPPAPQCGRPVVEPVLHAEERILGGTEAVPGSWPWHAGLLLPPFLPQRYFCGGALIDSRHVLTASHCVRYFPPLVMSMVRVHLGSHRRETEDPTEVDVGVEHVCEHRASFKTNNDIAILKLEEEVPFSDFIQPVCLPEYSINDTLPEDTEVYATGWGRTDRDEEDVLAEVLKQLRMTTLSNEECQKRVTFNILDTSICTEHSDGSTCHGDSGGPMVRRNDNGTWILEGVLSGGPRKCGTVTAPMRFTRVSRFVRWVNEYRRRDAEGDLEDFCKPKPKNKLSAVLEQLGLGK</sequence>
<dbReference type="PROSITE" id="PS50240">
    <property type="entry name" value="TRYPSIN_DOM"/>
    <property type="match status" value="1"/>
</dbReference>
<keyword evidence="3 13" id="KW-0645">Protease</keyword>
<feature type="domain" description="Peptidase S1" evidence="15">
    <location>
        <begin position="46"/>
        <end position="285"/>
    </location>
</feature>
<dbReference type="CDD" id="cd00190">
    <property type="entry name" value="Tryp_SPc"/>
    <property type="match status" value="1"/>
</dbReference>
<dbReference type="PANTHER" id="PTHR24252">
    <property type="entry name" value="ACROSIN-RELATED"/>
    <property type="match status" value="1"/>
</dbReference>
<dbReference type="EMBL" id="AB435240">
    <property type="protein sequence ID" value="BAH03486.1"/>
    <property type="molecule type" value="mRNA"/>
</dbReference>
<keyword evidence="4 14" id="KW-0732">Signal</keyword>
<evidence type="ECO:0000259" key="15">
    <source>
        <dbReference type="PROSITE" id="PS50240"/>
    </source>
</evidence>
<dbReference type="AlphaFoldDB" id="B7X9Z8"/>
<dbReference type="VEuPathDB" id="VectorBase:HLOH_063812"/>
<protein>
    <recommendedName>
        <fullName evidence="12">limulus clotting factor C</fullName>
        <ecNumber evidence="12">3.4.21.84</ecNumber>
    </recommendedName>
</protein>
<dbReference type="InterPro" id="IPR033116">
    <property type="entry name" value="TRYPSIN_SER"/>
</dbReference>
<proteinExistence type="evidence at transcript level"/>
<dbReference type="GO" id="GO:0007155">
    <property type="term" value="P:cell adhesion"/>
    <property type="evidence" value="ECO:0007669"/>
    <property type="project" value="UniProtKB-KW"/>
</dbReference>
<evidence type="ECO:0000256" key="11">
    <source>
        <dbReference type="ARBA" id="ARBA00052079"/>
    </source>
</evidence>
<name>B7X9Z8_HAELO</name>
<evidence type="ECO:0000256" key="14">
    <source>
        <dbReference type="SAM" id="SignalP"/>
    </source>
</evidence>
<dbReference type="FunFam" id="2.40.10.10:FF:000120">
    <property type="entry name" value="Putative serine protease"/>
    <property type="match status" value="1"/>
</dbReference>
<keyword evidence="8 13" id="KW-0720">Serine protease</keyword>
<dbReference type="GO" id="GO:0004252">
    <property type="term" value="F:serine-type endopeptidase activity"/>
    <property type="evidence" value="ECO:0007669"/>
    <property type="project" value="InterPro"/>
</dbReference>
<dbReference type="GO" id="GO:0030246">
    <property type="term" value="F:carbohydrate binding"/>
    <property type="evidence" value="ECO:0007669"/>
    <property type="project" value="UniProtKB-KW"/>
</dbReference>
<organism evidence="16">
    <name type="scientific">Haemaphysalis longicornis</name>
    <name type="common">Bush tick</name>
    <dbReference type="NCBI Taxonomy" id="44386"/>
    <lineage>
        <taxon>Eukaryota</taxon>
        <taxon>Metazoa</taxon>
        <taxon>Ecdysozoa</taxon>
        <taxon>Arthropoda</taxon>
        <taxon>Chelicerata</taxon>
        <taxon>Arachnida</taxon>
        <taxon>Acari</taxon>
        <taxon>Parasitiformes</taxon>
        <taxon>Ixodida</taxon>
        <taxon>Ixodoidea</taxon>
        <taxon>Ixodidae</taxon>
        <taxon>Haemaphysalinae</taxon>
        <taxon>Haemaphysalis</taxon>
    </lineage>
</organism>
<evidence type="ECO:0000256" key="12">
    <source>
        <dbReference type="ARBA" id="ARBA00066707"/>
    </source>
</evidence>
<dbReference type="EC" id="3.4.21.84" evidence="12"/>
<comment type="catalytic activity">
    <reaction evidence="11">
        <text>Selective cleavage of 103-Arg-|-Ser-104 and 124-Ile-|-Ile-125 bonds in Limulus clotting factor B to form activated factor B. Cleavage of -Pro-Arg-|-Xaa- bonds in synthetic substrates.</text>
        <dbReference type="EC" id="3.4.21.84"/>
    </reaction>
</comment>
<dbReference type="GO" id="GO:0042381">
    <property type="term" value="P:hemolymph coagulation"/>
    <property type="evidence" value="ECO:0007669"/>
    <property type="project" value="UniProtKB-KW"/>
</dbReference>
<dbReference type="Gene3D" id="2.40.10.10">
    <property type="entry name" value="Trypsin-like serine proteases"/>
    <property type="match status" value="1"/>
</dbReference>
<evidence type="ECO:0000256" key="8">
    <source>
        <dbReference type="ARBA" id="ARBA00022825"/>
    </source>
</evidence>
<evidence type="ECO:0000256" key="6">
    <source>
        <dbReference type="ARBA" id="ARBA00022801"/>
    </source>
</evidence>
<reference evidence="16" key="1">
    <citation type="journal article" date="2008" name="Parasitol. Int.">
        <title>A set of serine proteinase paralogs are required for blood-digestion in the ixodid tick Haemaphysalis longicornis.</title>
        <authorList>
            <person name="Miyoshi T."/>
            <person name="Tsuji N."/>
            <person name="Islam M.K."/>
            <person name="Alim M.A."/>
            <person name="Hatta T."/>
            <person name="Huang X."/>
            <person name="Fujisaki K."/>
        </authorList>
    </citation>
    <scope>NUCLEOTIDE SEQUENCE</scope>
</reference>
<evidence type="ECO:0000256" key="7">
    <source>
        <dbReference type="ARBA" id="ARBA00022820"/>
    </source>
</evidence>
<evidence type="ECO:0000256" key="9">
    <source>
        <dbReference type="ARBA" id="ARBA00022889"/>
    </source>
</evidence>
<dbReference type="InterPro" id="IPR001254">
    <property type="entry name" value="Trypsin_dom"/>
</dbReference>
<evidence type="ECO:0000256" key="2">
    <source>
        <dbReference type="ARBA" id="ARBA00022659"/>
    </source>
</evidence>
<dbReference type="PROSITE" id="PS00134">
    <property type="entry name" value="TRYPSIN_HIS"/>
    <property type="match status" value="1"/>
</dbReference>
<evidence type="ECO:0000256" key="13">
    <source>
        <dbReference type="RuleBase" id="RU363034"/>
    </source>
</evidence>
<keyword evidence="2" id="KW-0768">Sushi</keyword>
<evidence type="ECO:0000256" key="5">
    <source>
        <dbReference type="ARBA" id="ARBA00022734"/>
    </source>
</evidence>
<dbReference type="SMART" id="SM00020">
    <property type="entry name" value="Tryp_SPc"/>
    <property type="match status" value="1"/>
</dbReference>
<dbReference type="GO" id="GO:0006508">
    <property type="term" value="P:proteolysis"/>
    <property type="evidence" value="ECO:0007669"/>
    <property type="project" value="UniProtKB-KW"/>
</dbReference>
<dbReference type="PROSITE" id="PS00135">
    <property type="entry name" value="TRYPSIN_SER"/>
    <property type="match status" value="1"/>
</dbReference>
<dbReference type="OrthoDB" id="6510126at2759"/>
<evidence type="ECO:0000256" key="10">
    <source>
        <dbReference type="ARBA" id="ARBA00023157"/>
    </source>
</evidence>
<evidence type="ECO:0000313" key="16">
    <source>
        <dbReference type="EMBL" id="BAH03486.1"/>
    </source>
</evidence>
<evidence type="ECO:0000256" key="3">
    <source>
        <dbReference type="ARBA" id="ARBA00022670"/>
    </source>
</evidence>
<evidence type="ECO:0000256" key="4">
    <source>
        <dbReference type="ARBA" id="ARBA00022729"/>
    </source>
</evidence>
<evidence type="ECO:0000256" key="1">
    <source>
        <dbReference type="ARBA" id="ARBA00022536"/>
    </source>
</evidence>
<feature type="chain" id="PRO_5002863749" description="limulus clotting factor C" evidence="14">
    <location>
        <begin position="22"/>
        <end position="315"/>
    </location>
</feature>
<dbReference type="Pfam" id="PF00089">
    <property type="entry name" value="Trypsin"/>
    <property type="match status" value="1"/>
</dbReference>
<dbReference type="InterPro" id="IPR043504">
    <property type="entry name" value="Peptidase_S1_PA_chymotrypsin"/>
</dbReference>
<keyword evidence="1" id="KW-0245">EGF-like domain</keyword>
<dbReference type="InterPro" id="IPR009003">
    <property type="entry name" value="Peptidase_S1_PA"/>
</dbReference>
<dbReference type="InterPro" id="IPR018114">
    <property type="entry name" value="TRYPSIN_HIS"/>
</dbReference>
<dbReference type="InterPro" id="IPR001314">
    <property type="entry name" value="Peptidase_S1A"/>
</dbReference>
<keyword evidence="6 13" id="KW-0378">Hydrolase</keyword>